<dbReference type="Proteomes" id="UP000694570">
    <property type="component" value="Unplaced"/>
</dbReference>
<sequence>MAGSVDEEALHQLYLWVDNIPLSRPKRNLSRDFSDGVLVAEVIKFYFPKMVEMHNYVPANSLQQKLSNWGHLNRKVLNKLNFSVPEDVMHKIAQCVPGVVELVLIPLRQRLEERQRRRKQGTGSLQVPSHASFWHCSGGVSQGWRWEGTGRLPGPRPSPGYSQTLQGDPSFVLQIAEKEQELLASQETVQVLQMKVRRLEHLLQLKNVRIEDLSRRLQQAERKQR</sequence>
<dbReference type="Proteomes" id="UP000694723">
    <property type="component" value="Unplaced"/>
</dbReference>
<dbReference type="GO" id="GO:0030030">
    <property type="term" value="P:cell projection organization"/>
    <property type="evidence" value="ECO:0007669"/>
    <property type="project" value="UniProtKB-KW"/>
</dbReference>
<reference evidence="15" key="1">
    <citation type="submission" date="2025-05" db="UniProtKB">
        <authorList>
            <consortium name="Ensembl"/>
        </authorList>
    </citation>
    <scope>IDENTIFICATION</scope>
</reference>
<evidence type="ECO:0000256" key="3">
    <source>
        <dbReference type="ARBA" id="ARBA00022475"/>
    </source>
</evidence>
<dbReference type="FunFam" id="1.10.418.10:FF:000060">
    <property type="entry name" value="Sperm flagellar protein 1"/>
    <property type="match status" value="1"/>
</dbReference>
<dbReference type="GO" id="GO:0008092">
    <property type="term" value="F:cytoskeletal protein binding"/>
    <property type="evidence" value="ECO:0007669"/>
    <property type="project" value="UniProtKB-ARBA"/>
</dbReference>
<evidence type="ECO:0000313" key="16">
    <source>
        <dbReference type="Proteomes" id="UP000694723"/>
    </source>
</evidence>
<evidence type="ECO:0000256" key="1">
    <source>
        <dbReference type="ARBA" id="ARBA00004221"/>
    </source>
</evidence>
<proteinExistence type="predicted"/>
<evidence type="ECO:0000256" key="10">
    <source>
        <dbReference type="ARBA" id="ARBA00023273"/>
    </source>
</evidence>
<dbReference type="Proteomes" id="UP000694722">
    <property type="component" value="Unplaced"/>
</dbReference>
<keyword evidence="3" id="KW-1003">Cell membrane</keyword>
<evidence type="ECO:0000313" key="15">
    <source>
        <dbReference type="Ensembl" id="ENSSSCP00060009945.1"/>
    </source>
</evidence>
<keyword evidence="13" id="KW-0175">Coiled coil</keyword>
<evidence type="ECO:0000256" key="5">
    <source>
        <dbReference type="ARBA" id="ARBA00022701"/>
    </source>
</evidence>
<evidence type="ECO:0000256" key="9">
    <source>
        <dbReference type="ARBA" id="ARBA00023212"/>
    </source>
</evidence>
<keyword evidence="6" id="KW-0970">Cilium biogenesis/degradation</keyword>
<comment type="subunit">
    <text evidence="11">Homodimer. Interacts with actin, TJP1, CGN and CDH1.</text>
</comment>
<dbReference type="InterPro" id="IPR052111">
    <property type="entry name" value="Spermatogenesis_Ciliary_MAP"/>
</dbReference>
<comment type="subcellular location">
    <subcellularLocation>
        <location evidence="1">Apical cell membrane</location>
    </subcellularLocation>
    <subcellularLocation>
        <location evidence="2">Cytoplasm</location>
        <location evidence="2">Cytoskeleton</location>
        <location evidence="2">Cilium axoneme</location>
    </subcellularLocation>
</comment>
<dbReference type="Ensembl" id="ENSSSCT00050104857.1">
    <property type="protein sequence ID" value="ENSSSCP00050046053.1"/>
    <property type="gene ID" value="ENSSSCG00050076337.1"/>
</dbReference>
<evidence type="ECO:0000256" key="7">
    <source>
        <dbReference type="ARBA" id="ARBA00023069"/>
    </source>
</evidence>
<evidence type="ECO:0000256" key="2">
    <source>
        <dbReference type="ARBA" id="ARBA00004430"/>
    </source>
</evidence>
<evidence type="ECO:0000259" key="14">
    <source>
        <dbReference type="PROSITE" id="PS50021"/>
    </source>
</evidence>
<evidence type="ECO:0000256" key="8">
    <source>
        <dbReference type="ARBA" id="ARBA00023136"/>
    </source>
</evidence>
<dbReference type="Proteomes" id="UP000694728">
    <property type="component" value="Unplaced"/>
</dbReference>
<dbReference type="PANTHER" id="PTHR12509:SF16">
    <property type="entry name" value="SPERM FLAGELLAR PROTEIN 1"/>
    <property type="match status" value="1"/>
</dbReference>
<protein>
    <recommendedName>
        <fullName evidence="12">Sperm flagellar protein 1</fullName>
    </recommendedName>
</protein>
<accession>A0A8D1T3V8</accession>
<dbReference type="InterPro" id="IPR001715">
    <property type="entry name" value="CH_dom"/>
</dbReference>
<evidence type="ECO:0000256" key="4">
    <source>
        <dbReference type="ARBA" id="ARBA00022490"/>
    </source>
</evidence>
<dbReference type="InterPro" id="IPR036872">
    <property type="entry name" value="CH_dom_sf"/>
</dbReference>
<keyword evidence="5" id="KW-0493">Microtubule</keyword>
<dbReference type="InterPro" id="IPR010441">
    <property type="entry name" value="CH_2"/>
</dbReference>
<feature type="coiled-coil region" evidence="13">
    <location>
        <begin position="175"/>
        <end position="223"/>
    </location>
</feature>
<dbReference type="GO" id="GO:0016324">
    <property type="term" value="C:apical plasma membrane"/>
    <property type="evidence" value="ECO:0007669"/>
    <property type="project" value="UniProtKB-SubCell"/>
</dbReference>
<dbReference type="Ensembl" id="ENSSSCT00040044551.1">
    <property type="protein sequence ID" value="ENSSSCP00040018731.1"/>
    <property type="gene ID" value="ENSSSCG00040033065.1"/>
</dbReference>
<dbReference type="Ensembl" id="ENSSSCT00060023722.1">
    <property type="protein sequence ID" value="ENSSSCP00060009945.1"/>
    <property type="gene ID" value="ENSSSCG00060017694.1"/>
</dbReference>
<evidence type="ECO:0000256" key="13">
    <source>
        <dbReference type="SAM" id="Coils"/>
    </source>
</evidence>
<evidence type="ECO:0000256" key="11">
    <source>
        <dbReference type="ARBA" id="ARBA00064577"/>
    </source>
</evidence>
<dbReference type="SUPFAM" id="SSF47576">
    <property type="entry name" value="Calponin-homology domain, CH-domain"/>
    <property type="match status" value="1"/>
</dbReference>
<dbReference type="PROSITE" id="PS50021">
    <property type="entry name" value="CH"/>
    <property type="match status" value="1"/>
</dbReference>
<name>A0A8D1T3V8_PIG</name>
<feature type="domain" description="Calponin-homology (CH)" evidence="14">
    <location>
        <begin position="7"/>
        <end position="112"/>
    </location>
</feature>
<dbReference type="Ensembl" id="ENSSSCT00015094718.1">
    <property type="protein sequence ID" value="ENSSSCP00015038845.1"/>
    <property type="gene ID" value="ENSSSCG00015070635.1"/>
</dbReference>
<keyword evidence="8" id="KW-0472">Membrane</keyword>
<dbReference type="Gene3D" id="1.10.418.10">
    <property type="entry name" value="Calponin-like domain"/>
    <property type="match status" value="1"/>
</dbReference>
<evidence type="ECO:0000256" key="12">
    <source>
        <dbReference type="ARBA" id="ARBA00072182"/>
    </source>
</evidence>
<evidence type="ECO:0000256" key="6">
    <source>
        <dbReference type="ARBA" id="ARBA00022794"/>
    </source>
</evidence>
<dbReference type="Pfam" id="PF06294">
    <property type="entry name" value="CH_2"/>
    <property type="match status" value="1"/>
</dbReference>
<organism evidence="15 16">
    <name type="scientific">Sus scrofa</name>
    <name type="common">Pig</name>
    <dbReference type="NCBI Taxonomy" id="9823"/>
    <lineage>
        <taxon>Eukaryota</taxon>
        <taxon>Metazoa</taxon>
        <taxon>Chordata</taxon>
        <taxon>Craniata</taxon>
        <taxon>Vertebrata</taxon>
        <taxon>Euteleostomi</taxon>
        <taxon>Mammalia</taxon>
        <taxon>Eutheria</taxon>
        <taxon>Laurasiatheria</taxon>
        <taxon>Artiodactyla</taxon>
        <taxon>Suina</taxon>
        <taxon>Suidae</taxon>
        <taxon>Sus</taxon>
    </lineage>
</organism>
<gene>
    <name evidence="15" type="primary">SPEF1</name>
</gene>
<keyword evidence="4" id="KW-0963">Cytoplasm</keyword>
<dbReference type="Ensembl" id="ENSSSCT00045005625.1">
    <property type="protein sequence ID" value="ENSSSCP00045003759.1"/>
    <property type="gene ID" value="ENSSSCG00045003448.1"/>
</dbReference>
<dbReference type="AlphaFoldDB" id="A0A8D1T3V8"/>
<dbReference type="GO" id="GO:0005930">
    <property type="term" value="C:axoneme"/>
    <property type="evidence" value="ECO:0007669"/>
    <property type="project" value="UniProtKB-SubCell"/>
</dbReference>
<keyword evidence="10" id="KW-0966">Cell projection</keyword>
<dbReference type="Proteomes" id="UP000694726">
    <property type="component" value="Unplaced"/>
</dbReference>
<dbReference type="Proteomes" id="UP000694571">
    <property type="component" value="Unplaced"/>
</dbReference>
<keyword evidence="9" id="KW-0206">Cytoskeleton</keyword>
<dbReference type="Ensembl" id="ENSSSCT00030051907.1">
    <property type="protein sequence ID" value="ENSSSCP00030023676.1"/>
    <property type="gene ID" value="ENSSSCG00030037294.1"/>
</dbReference>
<dbReference type="PANTHER" id="PTHR12509">
    <property type="entry name" value="SPERMATOGENESIS-ASSOCIATED 4-RELATED"/>
    <property type="match status" value="1"/>
</dbReference>
<dbReference type="GO" id="GO:0005874">
    <property type="term" value="C:microtubule"/>
    <property type="evidence" value="ECO:0007669"/>
    <property type="project" value="UniProtKB-KW"/>
</dbReference>
<keyword evidence="7" id="KW-0969">Cilium</keyword>